<feature type="transmembrane region" description="Helical" evidence="1">
    <location>
        <begin position="38"/>
        <end position="55"/>
    </location>
</feature>
<evidence type="ECO:0000313" key="3">
    <source>
        <dbReference type="Proteomes" id="UP000249645"/>
    </source>
</evidence>
<feature type="transmembrane region" description="Helical" evidence="1">
    <location>
        <begin position="86"/>
        <end position="110"/>
    </location>
</feature>
<dbReference type="Proteomes" id="UP000249645">
    <property type="component" value="Unassembled WGS sequence"/>
</dbReference>
<sequence>MKKVNSIWKDSSFRLSILVTTIFIGTGIAFLFFGLADYSWILFGLLPVVLGIAIGTMQVRKYALWGAIITTIILLIGIYIPGLSGVICIVMAIGLIIPFIFLGYVIARIIKRYKIIKESNKLQVLILPLIPFLIAAPSEHFLKSEKESIIEVKTEKVFNYNPMEVYDAIKSVDTLDATKPILLKLDLPIPTKCILEKEEVGALRTCYFKGGRLSNADFGGGTITERVTKLEPGKVLKMDVIDYNLIGRNWLGFKQAIYYFETVGEKKCKMTRITTYTSILTPRFYWEPMEKLGVSQEHDYVFNNLEKDLESKYGKRQ</sequence>
<evidence type="ECO:0000313" key="2">
    <source>
        <dbReference type="EMBL" id="PZP46152.1"/>
    </source>
</evidence>
<comment type="caution">
    <text evidence="2">The sequence shown here is derived from an EMBL/GenBank/DDBJ whole genome shotgun (WGS) entry which is preliminary data.</text>
</comment>
<feature type="transmembrane region" description="Helical" evidence="1">
    <location>
        <begin position="62"/>
        <end position="80"/>
    </location>
</feature>
<dbReference type="AlphaFoldDB" id="A0A2W5GS97"/>
<gene>
    <name evidence="2" type="ORF">DI598_12465</name>
</gene>
<reference evidence="2 3" key="1">
    <citation type="submission" date="2017-11" db="EMBL/GenBank/DDBJ databases">
        <title>Infants hospitalized years apart are colonized by the same room-sourced microbial strains.</title>
        <authorList>
            <person name="Brooks B."/>
            <person name="Olm M.R."/>
            <person name="Firek B.A."/>
            <person name="Baker R."/>
            <person name="Thomas B.C."/>
            <person name="Morowitz M.J."/>
            <person name="Banfield J.F."/>
        </authorList>
    </citation>
    <scope>NUCLEOTIDE SEQUENCE [LARGE SCALE GENOMIC DNA]</scope>
    <source>
        <strain evidence="2">S2_009_000_R2_76</strain>
    </source>
</reference>
<name>A0A2W5GS97_9SPHI</name>
<protein>
    <submittedName>
        <fullName evidence="2">Polyketide cyclase</fullName>
    </submittedName>
</protein>
<keyword evidence="1" id="KW-0472">Membrane</keyword>
<accession>A0A2W5GS97</accession>
<feature type="transmembrane region" description="Helical" evidence="1">
    <location>
        <begin position="12"/>
        <end position="32"/>
    </location>
</feature>
<dbReference type="SUPFAM" id="SSF55961">
    <property type="entry name" value="Bet v1-like"/>
    <property type="match status" value="1"/>
</dbReference>
<evidence type="ECO:0000256" key="1">
    <source>
        <dbReference type="SAM" id="Phobius"/>
    </source>
</evidence>
<organism evidence="2 3">
    <name type="scientific">Pseudopedobacter saltans</name>
    <dbReference type="NCBI Taxonomy" id="151895"/>
    <lineage>
        <taxon>Bacteria</taxon>
        <taxon>Pseudomonadati</taxon>
        <taxon>Bacteroidota</taxon>
        <taxon>Sphingobacteriia</taxon>
        <taxon>Sphingobacteriales</taxon>
        <taxon>Sphingobacteriaceae</taxon>
        <taxon>Pseudopedobacter</taxon>
    </lineage>
</organism>
<keyword evidence="1" id="KW-0812">Transmembrane</keyword>
<keyword evidence="1" id="KW-1133">Transmembrane helix</keyword>
<dbReference type="EMBL" id="QFOI01000237">
    <property type="protein sequence ID" value="PZP46152.1"/>
    <property type="molecule type" value="Genomic_DNA"/>
</dbReference>
<proteinExistence type="predicted"/>